<evidence type="ECO:0000313" key="3">
    <source>
        <dbReference type="Proteomes" id="UP001412067"/>
    </source>
</evidence>
<reference evidence="2 3" key="1">
    <citation type="journal article" date="2022" name="Nat. Plants">
        <title>Genomes of leafy and leafless Platanthera orchids illuminate the evolution of mycoheterotrophy.</title>
        <authorList>
            <person name="Li M.H."/>
            <person name="Liu K.W."/>
            <person name="Li Z."/>
            <person name="Lu H.C."/>
            <person name="Ye Q.L."/>
            <person name="Zhang D."/>
            <person name="Wang J.Y."/>
            <person name="Li Y.F."/>
            <person name="Zhong Z.M."/>
            <person name="Liu X."/>
            <person name="Yu X."/>
            <person name="Liu D.K."/>
            <person name="Tu X.D."/>
            <person name="Liu B."/>
            <person name="Hao Y."/>
            <person name="Liao X.Y."/>
            <person name="Jiang Y.T."/>
            <person name="Sun W.H."/>
            <person name="Chen J."/>
            <person name="Chen Y.Q."/>
            <person name="Ai Y."/>
            <person name="Zhai J.W."/>
            <person name="Wu S.S."/>
            <person name="Zhou Z."/>
            <person name="Hsiao Y.Y."/>
            <person name="Wu W.L."/>
            <person name="Chen Y.Y."/>
            <person name="Lin Y.F."/>
            <person name="Hsu J.L."/>
            <person name="Li C.Y."/>
            <person name="Wang Z.W."/>
            <person name="Zhao X."/>
            <person name="Zhong W.Y."/>
            <person name="Ma X.K."/>
            <person name="Ma L."/>
            <person name="Huang J."/>
            <person name="Chen G.Z."/>
            <person name="Huang M.Z."/>
            <person name="Huang L."/>
            <person name="Peng D.H."/>
            <person name="Luo Y.B."/>
            <person name="Zou S.Q."/>
            <person name="Chen S.P."/>
            <person name="Lan S."/>
            <person name="Tsai W.C."/>
            <person name="Van de Peer Y."/>
            <person name="Liu Z.J."/>
        </authorList>
    </citation>
    <scope>NUCLEOTIDE SEQUENCE [LARGE SCALE GENOMIC DNA]</scope>
    <source>
        <strain evidence="2">Lor288</strain>
    </source>
</reference>
<evidence type="ECO:0000313" key="2">
    <source>
        <dbReference type="EMBL" id="KAK8940189.1"/>
    </source>
</evidence>
<name>A0ABR2LGR1_9ASPA</name>
<feature type="compositionally biased region" description="Polar residues" evidence="1">
    <location>
        <begin position="34"/>
        <end position="46"/>
    </location>
</feature>
<protein>
    <submittedName>
        <fullName evidence="2">Uncharacterized protein</fullName>
    </submittedName>
</protein>
<feature type="compositionally biased region" description="Basic and acidic residues" evidence="1">
    <location>
        <begin position="49"/>
        <end position="58"/>
    </location>
</feature>
<proteinExistence type="predicted"/>
<feature type="region of interest" description="Disordered" evidence="1">
    <location>
        <begin position="23"/>
        <end position="69"/>
    </location>
</feature>
<comment type="caution">
    <text evidence="2">The sequence shown here is derived from an EMBL/GenBank/DDBJ whole genome shotgun (WGS) entry which is preliminary data.</text>
</comment>
<organism evidence="2 3">
    <name type="scientific">Platanthera guangdongensis</name>
    <dbReference type="NCBI Taxonomy" id="2320717"/>
    <lineage>
        <taxon>Eukaryota</taxon>
        <taxon>Viridiplantae</taxon>
        <taxon>Streptophyta</taxon>
        <taxon>Embryophyta</taxon>
        <taxon>Tracheophyta</taxon>
        <taxon>Spermatophyta</taxon>
        <taxon>Magnoliopsida</taxon>
        <taxon>Liliopsida</taxon>
        <taxon>Asparagales</taxon>
        <taxon>Orchidaceae</taxon>
        <taxon>Orchidoideae</taxon>
        <taxon>Orchideae</taxon>
        <taxon>Orchidinae</taxon>
        <taxon>Platanthera</taxon>
    </lineage>
</organism>
<keyword evidence="3" id="KW-1185">Reference proteome</keyword>
<evidence type="ECO:0000256" key="1">
    <source>
        <dbReference type="SAM" id="MobiDB-lite"/>
    </source>
</evidence>
<dbReference type="Proteomes" id="UP001412067">
    <property type="component" value="Unassembled WGS sequence"/>
</dbReference>
<accession>A0ABR2LGR1</accession>
<gene>
    <name evidence="2" type="ORF">KSP40_PGU007602</name>
</gene>
<sequence length="159" mass="18269">MMFGQVVAAGNLAWAPNSRTFEPESIDEHDLSTEDGTQNINESPNSIDVRGKLADKGKSKMTNKKARSSTMDEIAETSRIIGRCMMEPPRIQISSSLYTIPEAITELETIPVVMNDLNYDFYHYCTMFLREKHNRETFLSIRQDLHLKWLQAFFDKKSD</sequence>
<dbReference type="EMBL" id="JBBWWR010000020">
    <property type="protein sequence ID" value="KAK8940189.1"/>
    <property type="molecule type" value="Genomic_DNA"/>
</dbReference>